<comment type="caution">
    <text evidence="2">The sequence shown here is derived from an EMBL/GenBank/DDBJ whole genome shotgun (WGS) entry which is preliminary data.</text>
</comment>
<keyword evidence="1" id="KW-0472">Membrane</keyword>
<dbReference type="OrthoDB" id="2517683at2"/>
<keyword evidence="1" id="KW-0812">Transmembrane</keyword>
<dbReference type="RefSeq" id="WP_153402180.1">
    <property type="nucleotide sequence ID" value="NZ_ML762426.1"/>
</dbReference>
<dbReference type="Proteomes" id="UP000480246">
    <property type="component" value="Unassembled WGS sequence"/>
</dbReference>
<name>A0A7C8KV85_9BACI</name>
<reference evidence="2 3" key="1">
    <citation type="submission" date="2019-10" db="EMBL/GenBank/DDBJ databases">
        <title>Gracilibacillus sp. nov. isolated from rice seeds.</title>
        <authorList>
            <person name="He S."/>
        </authorList>
    </citation>
    <scope>NUCLEOTIDE SEQUENCE [LARGE SCALE GENOMIC DNA]</scope>
    <source>
        <strain evidence="2 3">TD8</strain>
    </source>
</reference>
<sequence>MGHLLPTLLHFLMGVCICFLLFNQEIRSKKKRFIIFLFGGTCAIAPDIPKYFGDFFGHSILAVPLFGLLFSAVFYIFIKEFSLLKTWLIFFYNCIVWTNTNRLSWKRGSISLSVYKKGD</sequence>
<protein>
    <submittedName>
        <fullName evidence="2">Uncharacterized protein</fullName>
    </submittedName>
</protein>
<feature type="transmembrane region" description="Helical" evidence="1">
    <location>
        <begin position="34"/>
        <end position="52"/>
    </location>
</feature>
<feature type="transmembrane region" description="Helical" evidence="1">
    <location>
        <begin position="58"/>
        <end position="78"/>
    </location>
</feature>
<accession>A0A7C8KV85</accession>
<dbReference type="AlphaFoldDB" id="A0A7C8KV85"/>
<keyword evidence="1" id="KW-1133">Transmembrane helix</keyword>
<feature type="transmembrane region" description="Helical" evidence="1">
    <location>
        <begin position="6"/>
        <end position="22"/>
    </location>
</feature>
<evidence type="ECO:0000313" key="3">
    <source>
        <dbReference type="Proteomes" id="UP000480246"/>
    </source>
</evidence>
<evidence type="ECO:0000313" key="2">
    <source>
        <dbReference type="EMBL" id="KAB8138083.1"/>
    </source>
</evidence>
<evidence type="ECO:0000256" key="1">
    <source>
        <dbReference type="SAM" id="Phobius"/>
    </source>
</evidence>
<proteinExistence type="predicted"/>
<keyword evidence="3" id="KW-1185">Reference proteome</keyword>
<organism evidence="2 3">
    <name type="scientific">Gracilibacillus oryzae</name>
    <dbReference type="NCBI Taxonomy" id="1672701"/>
    <lineage>
        <taxon>Bacteria</taxon>
        <taxon>Bacillati</taxon>
        <taxon>Bacillota</taxon>
        <taxon>Bacilli</taxon>
        <taxon>Bacillales</taxon>
        <taxon>Bacillaceae</taxon>
        <taxon>Gracilibacillus</taxon>
    </lineage>
</organism>
<dbReference type="EMBL" id="WEID01000028">
    <property type="protein sequence ID" value="KAB8138083.1"/>
    <property type="molecule type" value="Genomic_DNA"/>
</dbReference>
<gene>
    <name evidence="2" type="ORF">F9U64_06455</name>
</gene>